<dbReference type="Proteomes" id="UP000499080">
    <property type="component" value="Unassembled WGS sequence"/>
</dbReference>
<evidence type="ECO:0000313" key="1">
    <source>
        <dbReference type="EMBL" id="GBO08150.1"/>
    </source>
</evidence>
<reference evidence="1 2" key="1">
    <citation type="journal article" date="2019" name="Sci. Rep.">
        <title>Orb-weaving spider Araneus ventricosus genome elucidates the spidroin gene catalogue.</title>
        <authorList>
            <person name="Kono N."/>
            <person name="Nakamura H."/>
            <person name="Ohtoshi R."/>
            <person name="Moran D.A.P."/>
            <person name="Shinohara A."/>
            <person name="Yoshida Y."/>
            <person name="Fujiwara M."/>
            <person name="Mori M."/>
            <person name="Tomita M."/>
            <person name="Arakawa K."/>
        </authorList>
    </citation>
    <scope>NUCLEOTIDE SEQUENCE [LARGE SCALE GENOMIC DNA]</scope>
</reference>
<sequence length="91" mass="10293">MITVVSWFVYFGFTDRFPVTKARGGLVVRSRVWGRRVPGSRPDSTEDPRVWCLLHDKSYVVAKRPPVGVAWKFEEGVPAQMSSSSSYRGSK</sequence>
<proteinExistence type="predicted"/>
<name>A0A4Y2U977_ARAVE</name>
<accession>A0A4Y2U977</accession>
<comment type="caution">
    <text evidence="1">The sequence shown here is derived from an EMBL/GenBank/DDBJ whole genome shotgun (WGS) entry which is preliminary data.</text>
</comment>
<organism evidence="1 2">
    <name type="scientific">Araneus ventricosus</name>
    <name type="common">Orbweaver spider</name>
    <name type="synonym">Epeira ventricosa</name>
    <dbReference type="NCBI Taxonomy" id="182803"/>
    <lineage>
        <taxon>Eukaryota</taxon>
        <taxon>Metazoa</taxon>
        <taxon>Ecdysozoa</taxon>
        <taxon>Arthropoda</taxon>
        <taxon>Chelicerata</taxon>
        <taxon>Arachnida</taxon>
        <taxon>Araneae</taxon>
        <taxon>Araneomorphae</taxon>
        <taxon>Entelegynae</taxon>
        <taxon>Araneoidea</taxon>
        <taxon>Araneidae</taxon>
        <taxon>Araneus</taxon>
    </lineage>
</organism>
<dbReference type="AlphaFoldDB" id="A0A4Y2U977"/>
<protein>
    <submittedName>
        <fullName evidence="1">Uncharacterized protein</fullName>
    </submittedName>
</protein>
<dbReference type="EMBL" id="BGPR01033993">
    <property type="protein sequence ID" value="GBO08150.1"/>
    <property type="molecule type" value="Genomic_DNA"/>
</dbReference>
<keyword evidence="2" id="KW-1185">Reference proteome</keyword>
<gene>
    <name evidence="1" type="ORF">AVEN_18877_1</name>
</gene>
<evidence type="ECO:0000313" key="2">
    <source>
        <dbReference type="Proteomes" id="UP000499080"/>
    </source>
</evidence>